<accession>A0A381V8H0</accession>
<proteinExistence type="predicted"/>
<evidence type="ECO:0000313" key="1">
    <source>
        <dbReference type="EMBL" id="SVA35977.1"/>
    </source>
</evidence>
<organism evidence="1">
    <name type="scientific">marine metagenome</name>
    <dbReference type="NCBI Taxonomy" id="408172"/>
    <lineage>
        <taxon>unclassified sequences</taxon>
        <taxon>metagenomes</taxon>
        <taxon>ecological metagenomes</taxon>
    </lineage>
</organism>
<gene>
    <name evidence="1" type="ORF">METZ01_LOCUS88831</name>
</gene>
<sequence length="124" mass="13039">MDHQYGSQLPKDSALQYRVTSLLADVLRLPSGAAVIGRLGRALAPAQQKQQSEDGRNGVFDLGHRASMTGMGISLADALERISSATVARHASAALSVVVPDWAVYFLTAAGASLFTTTAPNPLF</sequence>
<name>A0A381V8H0_9ZZZZ</name>
<dbReference type="AlphaFoldDB" id="A0A381V8H0"/>
<dbReference type="EMBL" id="UINC01007988">
    <property type="protein sequence ID" value="SVA35977.1"/>
    <property type="molecule type" value="Genomic_DNA"/>
</dbReference>
<protein>
    <submittedName>
        <fullName evidence="1">Uncharacterized protein</fullName>
    </submittedName>
</protein>
<reference evidence="1" key="1">
    <citation type="submission" date="2018-05" db="EMBL/GenBank/DDBJ databases">
        <authorList>
            <person name="Lanie J.A."/>
            <person name="Ng W.-L."/>
            <person name="Kazmierczak K.M."/>
            <person name="Andrzejewski T.M."/>
            <person name="Davidsen T.M."/>
            <person name="Wayne K.J."/>
            <person name="Tettelin H."/>
            <person name="Glass J.I."/>
            <person name="Rusch D."/>
            <person name="Podicherti R."/>
            <person name="Tsui H.-C.T."/>
            <person name="Winkler M.E."/>
        </authorList>
    </citation>
    <scope>NUCLEOTIDE SEQUENCE</scope>
</reference>